<dbReference type="AlphaFoldDB" id="A0A852WF15"/>
<proteinExistence type="predicted"/>
<keyword evidence="3" id="KW-1185">Reference proteome</keyword>
<sequence length="183" mass="19949">MLFAHDTEMALRGAAALVNTAPTLPTDTEDLATVADLDAFVRQWEWTGSRAHDDTELASVHALRPRLRQLWTAETDQAVELVNALLAEAGALPQLVRHGEWSWHLHATPPEAPLATRMAVEAAMAMVDVIRADELARLRVCAAEDCEDVVIDLSKNRSKRFCDGGCGNRANVAAYRARKAGAP</sequence>
<protein>
    <submittedName>
        <fullName evidence="2">Putative RNA-binding Zn ribbon-like protein</fullName>
    </submittedName>
</protein>
<name>A0A852WF15_9MICO</name>
<gene>
    <name evidence="2" type="ORF">BJ986_001856</name>
</gene>
<dbReference type="InterPro" id="IPR023286">
    <property type="entry name" value="ABATE_dom_sf"/>
</dbReference>
<dbReference type="PANTHER" id="PTHR35525">
    <property type="entry name" value="BLL6575 PROTEIN"/>
    <property type="match status" value="1"/>
</dbReference>
<accession>A0A852WF15</accession>
<evidence type="ECO:0000259" key="1">
    <source>
        <dbReference type="Pfam" id="PF11706"/>
    </source>
</evidence>
<evidence type="ECO:0000313" key="2">
    <source>
        <dbReference type="EMBL" id="NYG07369.1"/>
    </source>
</evidence>
<dbReference type="SUPFAM" id="SSF160904">
    <property type="entry name" value="Jann2411-like"/>
    <property type="match status" value="1"/>
</dbReference>
<dbReference type="Gene3D" id="1.10.3300.10">
    <property type="entry name" value="Jann2411-like domain"/>
    <property type="match status" value="1"/>
</dbReference>
<dbReference type="Proteomes" id="UP000573599">
    <property type="component" value="Unassembled WGS sequence"/>
</dbReference>
<dbReference type="InterPro" id="IPR021005">
    <property type="entry name" value="Znf_CGNR"/>
</dbReference>
<evidence type="ECO:0000313" key="3">
    <source>
        <dbReference type="Proteomes" id="UP000573599"/>
    </source>
</evidence>
<feature type="domain" description="Zinc finger CGNR" evidence="1">
    <location>
        <begin position="137"/>
        <end position="179"/>
    </location>
</feature>
<reference evidence="2 3" key="1">
    <citation type="submission" date="2020-07" db="EMBL/GenBank/DDBJ databases">
        <title>Sequencing the genomes of 1000 actinobacteria strains.</title>
        <authorList>
            <person name="Klenk H.-P."/>
        </authorList>
    </citation>
    <scope>NUCLEOTIDE SEQUENCE [LARGE SCALE GENOMIC DNA]</scope>
    <source>
        <strain evidence="2 3">DSM 23987</strain>
    </source>
</reference>
<dbReference type="RefSeq" id="WP_179421722.1">
    <property type="nucleotide sequence ID" value="NZ_JACCAB010000001.1"/>
</dbReference>
<comment type="caution">
    <text evidence="2">The sequence shown here is derived from an EMBL/GenBank/DDBJ whole genome shotgun (WGS) entry which is preliminary data.</text>
</comment>
<dbReference type="Pfam" id="PF11706">
    <property type="entry name" value="zf-CGNR"/>
    <property type="match status" value="1"/>
</dbReference>
<dbReference type="Pfam" id="PF07336">
    <property type="entry name" value="ABATE"/>
    <property type="match status" value="1"/>
</dbReference>
<dbReference type="EMBL" id="JACCAB010000001">
    <property type="protein sequence ID" value="NYG07369.1"/>
    <property type="molecule type" value="Genomic_DNA"/>
</dbReference>
<dbReference type="PANTHER" id="PTHR35525:SF3">
    <property type="entry name" value="BLL6575 PROTEIN"/>
    <property type="match status" value="1"/>
</dbReference>
<dbReference type="InterPro" id="IPR010852">
    <property type="entry name" value="ABATE"/>
</dbReference>
<organism evidence="2 3">
    <name type="scientific">Pedococcus badiiscoriae</name>
    <dbReference type="NCBI Taxonomy" id="642776"/>
    <lineage>
        <taxon>Bacteria</taxon>
        <taxon>Bacillati</taxon>
        <taxon>Actinomycetota</taxon>
        <taxon>Actinomycetes</taxon>
        <taxon>Micrococcales</taxon>
        <taxon>Intrasporangiaceae</taxon>
        <taxon>Pedococcus</taxon>
    </lineage>
</organism>